<reference evidence="2" key="1">
    <citation type="submission" date="2020-05" db="EMBL/GenBank/DDBJ databases">
        <authorList>
            <person name="Chiriac C."/>
            <person name="Salcher M."/>
            <person name="Ghai R."/>
            <person name="Kavagutti S V."/>
        </authorList>
    </citation>
    <scope>NUCLEOTIDE SEQUENCE</scope>
</reference>
<gene>
    <name evidence="2" type="ORF">UFOPK1425_00713</name>
</gene>
<name>A0A6J6BXY6_9ZZZZ</name>
<feature type="region of interest" description="Disordered" evidence="1">
    <location>
        <begin position="38"/>
        <end position="60"/>
    </location>
</feature>
<evidence type="ECO:0000313" key="2">
    <source>
        <dbReference type="EMBL" id="CAB4543980.1"/>
    </source>
</evidence>
<sequence length="60" mass="6687">MTKTVEGLTTKISDTTEEFLDKNKMAMNAASALIAVSKLKKKSETSKKKSKRTTSDEEFE</sequence>
<protein>
    <submittedName>
        <fullName evidence="2">Unannotated protein</fullName>
    </submittedName>
</protein>
<dbReference type="AlphaFoldDB" id="A0A6J6BXY6"/>
<evidence type="ECO:0000256" key="1">
    <source>
        <dbReference type="SAM" id="MobiDB-lite"/>
    </source>
</evidence>
<accession>A0A6J6BXY6</accession>
<organism evidence="2">
    <name type="scientific">freshwater metagenome</name>
    <dbReference type="NCBI Taxonomy" id="449393"/>
    <lineage>
        <taxon>unclassified sequences</taxon>
        <taxon>metagenomes</taxon>
        <taxon>ecological metagenomes</taxon>
    </lineage>
</organism>
<dbReference type="EMBL" id="CAEZSJ010000122">
    <property type="protein sequence ID" value="CAB4543980.1"/>
    <property type="molecule type" value="Genomic_DNA"/>
</dbReference>
<proteinExistence type="predicted"/>